<dbReference type="Pfam" id="PF24818">
    <property type="entry name" value="PH_TRF2_HOY1"/>
    <property type="match status" value="4"/>
</dbReference>
<dbReference type="EMBL" id="JACMSC010000004">
    <property type="protein sequence ID" value="KAG6523579.1"/>
    <property type="molecule type" value="Genomic_DNA"/>
</dbReference>
<sequence length="2108" mass="234017">MVHRYLSCLKLSNIDPVNNWTVSQNQNHAAILAKREAEKTTGCSGRWYFEEDVINLKRCKAEVSVDAKGVEDINFPNQDGEEVFCTVEKQLILLVHCAGRQCIIGQQWRSVAYQCEYNALLAETTRTAGGRCKGGDDFSGSYMKVESCRCFKDHSLLVWRSFSQCYGEAAELGVLGFLLWISSGGIVWSSDSGKRRADSTQHSAPPPPTMKLEVEEPIDDKRVRLHKRARDASTSLEQDLYAWGNWTIGSLPQEETLDFDSQDTPSPCSIEELASENTSLSCDALFDKEIMDFIPQLFDNDSQSFATSDEQSIISRGNSLYCLLQQNTVGGMVWFSDSGKRRADSTQHLAPPPPAVKLEVEEPLDEKRVRLHKRVRDASTSCEQTLYNKVLGEPGPLGLRPRKSRSIADMIQMMLSQAKAGKTLCFTSSNGSEVGEQSDFSASSSSLSKIKASNFPASLLRIGTWEHVSRYEGDLVAKCYFAKHKLIWEVLEGSLESKIEFHCHINDFIKDDSRTTFSGFYEPGPPCATSSISNKTETRDSFERTLDFDSQDTPSQCSVEELASGNTSLSCDALFDKEITDFIPGNSLCCLLQQNTVGGMVWSSDSSKRRADSTQHSTPPPPAVKLEVEEPLDEKRVRLHKRIRDTSTSCVQALYNNVLGEPGPLGLRPRKSRSLADMSAHGTLDIVLVRPPLFFRATDPQPRKHTPWQATRDFTNGEACIHKRHLLQCPQTLLSKNFAKLIYCDPHLKLLSQQPDIILESSYFNPQYSVLEHQSDSKSHINDTETQDSFERTLDFDSQDTPSPCSVEELASGNTSLSCDALFDKDVTDSIPQFFDNDSQSSAASDEQSIISRGNSLCCLLQQNTVGRMDLLLSLNRCARPIASLAAHNQIAMTCCRLLGRRCARPLASLAARDLCSLWRRATKSQRLATVSLATAATTHEVLSETNAPDEMTNVLADLTGPVEIGESSVPIQQEGFQTENFDDMLEETEKELYPECVNFSALNFLALYNNVLGEPVPFGLRPRKSWSLADMSQMMFSQAKAGNTLCFTSSNGLEVGEQSDFSASSSSLSKIKASNFPSSLLRIGTWEYVSRYEGDLVAKCYFAKHKLIWEVAMGLWILCWQHHLFSSERLILNQGSKHRDKQLEILPMAKHTYTRGIYFNVPSDFIKDDSRTTFSDFYEPGHPCATSSISNKTETRDSFGRTLDFDSQDTPSPCSVEELASGNTSLGNSLCCLLQQKIVRGIVWSSDSGKRRADSTQHSTPPPPAMKLEVEEPLDEKRVRLQKRIRDASTSCEQALYNNVHGEPRPLGLRPRKSRCLADMSQMMLSQSNAGAHETLDIVLARPPLFFRATDPQPRKYTPYLVSNLTETQDSFGRTLDFDSQDTPSPCSVEELASGNKSLSCDALFDKDITDFIPQFFDNDSQSSAASDKKSIISRANSLCCLLQQNIVGRMVWSSNSGKRRADSTQHSAPPPRRCARPIASLAAHDQIATTCCRLLGRRCARPLASLAASDLWSLCRCATKSQRLATASLATAAATHEVLSETNAPDEMTNVLADLTGPVEIGESSEPIQQEGFQTENFDDMLEETEKELYPECVNFSALNFLALYNNVLGEPVPLGLRPRKSWSLADMSQMMFSQAKAGKTLCFTSLKGSEVGEQSDFSASPSSLSKIKASNFPTSLLRIGTRKCVSRYEGDLVAKCYFAKHKLVWEVLEGGLKCKIEFHCSLLQLRKYFLKGQFPLLPTPAKYSGQNGLVFEFRKHRADSTQHSALPPRSTLTIADFFSPVHLARRDKLDNVRQPKDVNIMTQVLGTRSRYVKGLASTNMLFNSTSSATSPASIIDYVVSPILTSQNVVTFSIAYLNASPKIILTFAYEPVATHAGDACLRHKMFCDACLRRKMFCDAFYVHMATLKCVVKSLNSCSGVPSDEKRTLLSKNFEKLIDCDPQLKLLSQQPDIILESPYFNPQYSVLEDQSDSKSHINDFIKDDSRTTFSGFYEPGPPCATSSISNKTETRDSFGRTLDFDSQDTTSPSSVEELVSGNTSLSCDALFDKKITDFIPQFFDNDSQSSAASDEQSIISRGNSLCCLLQQNTVGGMVWSSDSGKRQADST</sequence>
<feature type="region of interest" description="Disordered" evidence="1">
    <location>
        <begin position="602"/>
        <end position="624"/>
    </location>
</feature>
<dbReference type="PANTHER" id="PTHR33494">
    <property type="entry name" value="OS02G0793800 PROTEIN"/>
    <property type="match status" value="1"/>
</dbReference>
<keyword evidence="4" id="KW-1185">Reference proteome</keyword>
<reference evidence="3 4" key="1">
    <citation type="submission" date="2020-08" db="EMBL/GenBank/DDBJ databases">
        <title>Plant Genome Project.</title>
        <authorList>
            <person name="Zhang R.-G."/>
        </authorList>
    </citation>
    <scope>NUCLEOTIDE SEQUENCE [LARGE SCALE GENOMIC DNA]</scope>
    <source>
        <tissue evidence="3">Rhizome</tissue>
    </source>
</reference>
<gene>
    <name evidence="3" type="ORF">ZIOFF_013440</name>
</gene>
<organism evidence="3 4">
    <name type="scientific">Zingiber officinale</name>
    <name type="common">Ginger</name>
    <name type="synonym">Amomum zingiber</name>
    <dbReference type="NCBI Taxonomy" id="94328"/>
    <lineage>
        <taxon>Eukaryota</taxon>
        <taxon>Viridiplantae</taxon>
        <taxon>Streptophyta</taxon>
        <taxon>Embryophyta</taxon>
        <taxon>Tracheophyta</taxon>
        <taxon>Spermatophyta</taxon>
        <taxon>Magnoliopsida</taxon>
        <taxon>Liliopsida</taxon>
        <taxon>Zingiberales</taxon>
        <taxon>Zingiberaceae</taxon>
        <taxon>Zingiber</taxon>
    </lineage>
</organism>
<feature type="domain" description="TRF2/HOY1 PH-like" evidence="2">
    <location>
        <begin position="680"/>
        <end position="734"/>
    </location>
</feature>
<feature type="region of interest" description="Disordered" evidence="1">
    <location>
        <begin position="192"/>
        <end position="212"/>
    </location>
</feature>
<protein>
    <recommendedName>
        <fullName evidence="2">TRF2/HOY1 PH-like domain-containing protein</fullName>
    </recommendedName>
</protein>
<accession>A0A8J5HRX1</accession>
<evidence type="ECO:0000256" key="1">
    <source>
        <dbReference type="SAM" id="MobiDB-lite"/>
    </source>
</evidence>
<evidence type="ECO:0000259" key="2">
    <source>
        <dbReference type="Pfam" id="PF24818"/>
    </source>
</evidence>
<evidence type="ECO:0000313" key="3">
    <source>
        <dbReference type="EMBL" id="KAG6523579.1"/>
    </source>
</evidence>
<dbReference type="Proteomes" id="UP000734854">
    <property type="component" value="Unassembled WGS sequence"/>
</dbReference>
<comment type="caution">
    <text evidence="3">The sequence shown here is derived from an EMBL/GenBank/DDBJ whole genome shotgun (WGS) entry which is preliminary data.</text>
</comment>
<name>A0A8J5HRX1_ZINOF</name>
<feature type="domain" description="TRF2/HOY1 PH-like" evidence="2">
    <location>
        <begin position="1674"/>
        <end position="1725"/>
    </location>
</feature>
<feature type="domain" description="TRF2/HOY1 PH-like" evidence="2">
    <location>
        <begin position="1076"/>
        <end position="1113"/>
    </location>
</feature>
<evidence type="ECO:0000313" key="4">
    <source>
        <dbReference type="Proteomes" id="UP000734854"/>
    </source>
</evidence>
<proteinExistence type="predicted"/>
<dbReference type="InterPro" id="IPR057939">
    <property type="entry name" value="TRF2_HOY1_PH"/>
</dbReference>
<dbReference type="PANTHER" id="PTHR33494:SF1">
    <property type="entry name" value="C2H2-TYPE DOMAIN-CONTAINING PROTEIN-RELATED"/>
    <property type="match status" value="1"/>
</dbReference>
<feature type="domain" description="TRF2/HOY1 PH-like" evidence="2">
    <location>
        <begin position="454"/>
        <end position="504"/>
    </location>
</feature>